<keyword evidence="1" id="KW-0732">Signal</keyword>
<dbReference type="Pfam" id="PF00059">
    <property type="entry name" value="Lectin_C"/>
    <property type="match status" value="1"/>
</dbReference>
<dbReference type="InterPro" id="IPR016186">
    <property type="entry name" value="C-type_lectin-like/link_sf"/>
</dbReference>
<dbReference type="InterPro" id="IPR001304">
    <property type="entry name" value="C-type_lectin-like"/>
</dbReference>
<dbReference type="EMBL" id="JAXCGZ010017071">
    <property type="protein sequence ID" value="KAK7068953.1"/>
    <property type="molecule type" value="Genomic_DNA"/>
</dbReference>
<dbReference type="CDD" id="cd00037">
    <property type="entry name" value="CLECT"/>
    <property type="match status" value="1"/>
</dbReference>
<dbReference type="PROSITE" id="PS50041">
    <property type="entry name" value="C_TYPE_LECTIN_2"/>
    <property type="match status" value="1"/>
</dbReference>
<accession>A0AAN8WUG0</accession>
<sequence length="280" mass="31491">MATLQSIIIIVVVIGSVATDDINPYSSLMIEVQNSGEHIQIPDIGVASESKSENNTLPLDDVRAQVNSNALALSQLNAMLAQLLDYMSMHPPCSERAVYNHVAQAMKDGFNELPRAFRNILHSVNLLKLLHWRIDFLRANSIRNGNSTLACPMPFFMQNDECIYVETKARRSFLHAKMQCRAMGGYLAEPSSLEDLARSVSKMVMYGSVKEVFIGGTFDEASESWRWLSGGVIENIPWKDGVSPSHDNLQECLSIEERHYIDIPCTRTRHFVCERDVQDQ</sequence>
<evidence type="ECO:0000259" key="2">
    <source>
        <dbReference type="PROSITE" id="PS50041"/>
    </source>
</evidence>
<evidence type="ECO:0000256" key="1">
    <source>
        <dbReference type="SAM" id="SignalP"/>
    </source>
</evidence>
<evidence type="ECO:0000313" key="3">
    <source>
        <dbReference type="EMBL" id="KAK7068953.1"/>
    </source>
</evidence>
<evidence type="ECO:0000313" key="4">
    <source>
        <dbReference type="Proteomes" id="UP001381693"/>
    </source>
</evidence>
<comment type="caution">
    <text evidence="3">The sequence shown here is derived from an EMBL/GenBank/DDBJ whole genome shotgun (WGS) entry which is preliminary data.</text>
</comment>
<dbReference type="InterPro" id="IPR016187">
    <property type="entry name" value="CTDL_fold"/>
</dbReference>
<feature type="domain" description="C-type lectin" evidence="2">
    <location>
        <begin position="158"/>
        <end position="274"/>
    </location>
</feature>
<organism evidence="3 4">
    <name type="scientific">Halocaridina rubra</name>
    <name type="common">Hawaiian red shrimp</name>
    <dbReference type="NCBI Taxonomy" id="373956"/>
    <lineage>
        <taxon>Eukaryota</taxon>
        <taxon>Metazoa</taxon>
        <taxon>Ecdysozoa</taxon>
        <taxon>Arthropoda</taxon>
        <taxon>Crustacea</taxon>
        <taxon>Multicrustacea</taxon>
        <taxon>Malacostraca</taxon>
        <taxon>Eumalacostraca</taxon>
        <taxon>Eucarida</taxon>
        <taxon>Decapoda</taxon>
        <taxon>Pleocyemata</taxon>
        <taxon>Caridea</taxon>
        <taxon>Atyoidea</taxon>
        <taxon>Atyidae</taxon>
        <taxon>Halocaridina</taxon>
    </lineage>
</organism>
<dbReference type="SUPFAM" id="SSF56436">
    <property type="entry name" value="C-type lectin-like"/>
    <property type="match status" value="1"/>
</dbReference>
<keyword evidence="4" id="KW-1185">Reference proteome</keyword>
<reference evidence="3 4" key="1">
    <citation type="submission" date="2023-11" db="EMBL/GenBank/DDBJ databases">
        <title>Halocaridina rubra genome assembly.</title>
        <authorList>
            <person name="Smith C."/>
        </authorList>
    </citation>
    <scope>NUCLEOTIDE SEQUENCE [LARGE SCALE GENOMIC DNA]</scope>
    <source>
        <strain evidence="3">EP-1</strain>
        <tissue evidence="3">Whole</tissue>
    </source>
</reference>
<feature type="chain" id="PRO_5042841115" description="C-type lectin domain-containing protein" evidence="1">
    <location>
        <begin position="20"/>
        <end position="280"/>
    </location>
</feature>
<dbReference type="Proteomes" id="UP001381693">
    <property type="component" value="Unassembled WGS sequence"/>
</dbReference>
<dbReference type="Gene3D" id="3.10.100.10">
    <property type="entry name" value="Mannose-Binding Protein A, subunit A"/>
    <property type="match status" value="1"/>
</dbReference>
<proteinExistence type="predicted"/>
<dbReference type="SMART" id="SM00034">
    <property type="entry name" value="CLECT"/>
    <property type="match status" value="1"/>
</dbReference>
<dbReference type="AlphaFoldDB" id="A0AAN8WUG0"/>
<name>A0AAN8WUG0_HALRR</name>
<feature type="signal peptide" evidence="1">
    <location>
        <begin position="1"/>
        <end position="19"/>
    </location>
</feature>
<gene>
    <name evidence="3" type="ORF">SK128_004951</name>
</gene>
<protein>
    <recommendedName>
        <fullName evidence="2">C-type lectin domain-containing protein</fullName>
    </recommendedName>
</protein>